<dbReference type="GO" id="GO:0051301">
    <property type="term" value="P:cell division"/>
    <property type="evidence" value="ECO:0007669"/>
    <property type="project" value="UniProtKB-UniRule"/>
</dbReference>
<keyword evidence="6 10" id="KW-0812">Transmembrane</keyword>
<dbReference type="GO" id="GO:0022857">
    <property type="term" value="F:transmembrane transporter activity"/>
    <property type="evidence" value="ECO:0007669"/>
    <property type="project" value="InterPro"/>
</dbReference>
<protein>
    <recommendedName>
        <fullName evidence="10">Tol-Pal system protein TolR</fullName>
    </recommendedName>
</protein>
<evidence type="ECO:0000256" key="6">
    <source>
        <dbReference type="ARBA" id="ARBA00022692"/>
    </source>
</evidence>
<accession>A0A831RPF4</accession>
<dbReference type="Gene3D" id="3.30.420.270">
    <property type="match status" value="1"/>
</dbReference>
<keyword evidence="4 10" id="KW-0997">Cell inner membrane</keyword>
<comment type="caution">
    <text evidence="11">The sequence shown here is derived from an EMBL/GenBank/DDBJ whole genome shotgun (WGS) entry which is preliminary data.</text>
</comment>
<gene>
    <name evidence="10 11" type="primary">tolR</name>
    <name evidence="11" type="ORF">ENI96_09165</name>
</gene>
<dbReference type="NCBIfam" id="TIGR02801">
    <property type="entry name" value="tolR"/>
    <property type="match status" value="1"/>
</dbReference>
<dbReference type="EMBL" id="DRKP01000104">
    <property type="protein sequence ID" value="HEB96584.1"/>
    <property type="molecule type" value="Genomic_DNA"/>
</dbReference>
<reference evidence="11" key="1">
    <citation type="journal article" date="2020" name="mSystems">
        <title>Genome- and Community-Level Interaction Insights into Carbon Utilization and Element Cycling Functions of Hydrothermarchaeota in Hydrothermal Sediment.</title>
        <authorList>
            <person name="Zhou Z."/>
            <person name="Liu Y."/>
            <person name="Xu W."/>
            <person name="Pan J."/>
            <person name="Luo Z.H."/>
            <person name="Li M."/>
        </authorList>
    </citation>
    <scope>NUCLEOTIDE SEQUENCE [LARGE SCALE GENOMIC DNA]</scope>
    <source>
        <strain evidence="11">HyVt-443</strain>
    </source>
</reference>
<keyword evidence="5 10" id="KW-0132">Cell division</keyword>
<dbReference type="Pfam" id="PF02472">
    <property type="entry name" value="ExbD"/>
    <property type="match status" value="1"/>
</dbReference>
<evidence type="ECO:0000256" key="9">
    <source>
        <dbReference type="ARBA" id="ARBA00023306"/>
    </source>
</evidence>
<proteinExistence type="inferred from homology"/>
<evidence type="ECO:0000256" key="10">
    <source>
        <dbReference type="HAMAP-Rule" id="MF_02203"/>
    </source>
</evidence>
<keyword evidence="3 10" id="KW-1003">Cell membrane</keyword>
<evidence type="ECO:0000256" key="2">
    <source>
        <dbReference type="ARBA" id="ARBA00005811"/>
    </source>
</evidence>
<evidence type="ECO:0000256" key="1">
    <source>
        <dbReference type="ARBA" id="ARBA00004162"/>
    </source>
</evidence>
<dbReference type="PANTHER" id="PTHR30558">
    <property type="entry name" value="EXBD MEMBRANE COMPONENT OF PMF-DRIVEN MACROMOLECULE IMPORT SYSTEM"/>
    <property type="match status" value="1"/>
</dbReference>
<dbReference type="InterPro" id="IPR014168">
    <property type="entry name" value="Tol-Pal_TolR"/>
</dbReference>
<comment type="subcellular location">
    <subcellularLocation>
        <location evidence="10">Cell inner membrane</location>
        <topology evidence="10">Single-pass membrane protein</topology>
    </subcellularLocation>
    <subcellularLocation>
        <location evidence="1">Cell membrane</location>
        <topology evidence="1">Single-pass membrane protein</topology>
    </subcellularLocation>
</comment>
<dbReference type="Proteomes" id="UP000886251">
    <property type="component" value="Unassembled WGS sequence"/>
</dbReference>
<keyword evidence="7 10" id="KW-1133">Transmembrane helix</keyword>
<evidence type="ECO:0000256" key="5">
    <source>
        <dbReference type="ARBA" id="ARBA00022618"/>
    </source>
</evidence>
<comment type="function">
    <text evidence="10">Part of the Tol-Pal system, which plays a role in outer membrane invagination during cell division and is important for maintaining outer membrane integrity.</text>
</comment>
<comment type="subunit">
    <text evidence="10">The Tol-Pal system is composed of five core proteins: the inner membrane proteins TolA, TolQ and TolR, the periplasmic protein TolB and the outer membrane protein Pal. They form a network linking the inner and outer membranes and the peptidoglycan layer.</text>
</comment>
<feature type="transmembrane region" description="Helical" evidence="10">
    <location>
        <begin position="20"/>
        <end position="41"/>
    </location>
</feature>
<dbReference type="AlphaFoldDB" id="A0A831RPF4"/>
<evidence type="ECO:0000256" key="8">
    <source>
        <dbReference type="ARBA" id="ARBA00023136"/>
    </source>
</evidence>
<dbReference type="GO" id="GO:0005886">
    <property type="term" value="C:plasma membrane"/>
    <property type="evidence" value="ECO:0007669"/>
    <property type="project" value="UniProtKB-SubCell"/>
</dbReference>
<name>A0A831RPF4_9GAMM</name>
<sequence length="145" mass="15602">MSVRHGQRHGRRRPMAEINVVPYIDVMLVLLVIFMITAPLLTQGVKVELPQADAEPLPAEADDPVVVSVNAAGEYFVDVGAGKNDPVDEQTLMARIAAVLKYKPKTPILVRGDRDVPYGRVVEAMVLIQAAGAPNVGLVTEPPEG</sequence>
<dbReference type="PANTHER" id="PTHR30558:SF7">
    <property type="entry name" value="TOL-PAL SYSTEM PROTEIN TOLR"/>
    <property type="match status" value="1"/>
</dbReference>
<evidence type="ECO:0000256" key="4">
    <source>
        <dbReference type="ARBA" id="ARBA00022519"/>
    </source>
</evidence>
<dbReference type="GO" id="GO:0015031">
    <property type="term" value="P:protein transport"/>
    <property type="evidence" value="ECO:0007669"/>
    <property type="project" value="InterPro"/>
</dbReference>
<keyword evidence="8 10" id="KW-0472">Membrane</keyword>
<evidence type="ECO:0000313" key="11">
    <source>
        <dbReference type="EMBL" id="HEB96584.1"/>
    </source>
</evidence>
<comment type="similarity">
    <text evidence="2 10">Belongs to the ExbD/TolR family.</text>
</comment>
<organism evidence="11">
    <name type="scientific">Sedimenticola thiotaurini</name>
    <dbReference type="NCBI Taxonomy" id="1543721"/>
    <lineage>
        <taxon>Bacteria</taxon>
        <taxon>Pseudomonadati</taxon>
        <taxon>Pseudomonadota</taxon>
        <taxon>Gammaproteobacteria</taxon>
        <taxon>Chromatiales</taxon>
        <taxon>Sedimenticolaceae</taxon>
        <taxon>Sedimenticola</taxon>
    </lineage>
</organism>
<keyword evidence="9 10" id="KW-0131">Cell cycle</keyword>
<dbReference type="InterPro" id="IPR003400">
    <property type="entry name" value="ExbD"/>
</dbReference>
<evidence type="ECO:0000256" key="3">
    <source>
        <dbReference type="ARBA" id="ARBA00022475"/>
    </source>
</evidence>
<evidence type="ECO:0000256" key="7">
    <source>
        <dbReference type="ARBA" id="ARBA00022989"/>
    </source>
</evidence>
<dbReference type="HAMAP" id="MF_02203">
    <property type="entry name" value="TolR"/>
    <property type="match status" value="1"/>
</dbReference>